<dbReference type="Proteomes" id="UP000199184">
    <property type="component" value="Unassembled WGS sequence"/>
</dbReference>
<gene>
    <name evidence="1" type="ORF">GA0061098_102314</name>
</gene>
<protein>
    <submittedName>
        <fullName evidence="1">Uncharacterized protein</fullName>
    </submittedName>
</protein>
<sequence length="57" mass="6130">MSILIATSLILAHPFKFGFGFGCVLALALQINNQSLLLGKPPFTLDHVALDPPQLVK</sequence>
<reference evidence="2" key="1">
    <citation type="submission" date="2016-08" db="EMBL/GenBank/DDBJ databases">
        <authorList>
            <person name="Varghese N."/>
            <person name="Submissions Spin"/>
        </authorList>
    </citation>
    <scope>NUCLEOTIDE SEQUENCE [LARGE SCALE GENOMIC DNA]</scope>
    <source>
        <strain evidence="2">ERR11</strain>
    </source>
</reference>
<proteinExistence type="predicted"/>
<dbReference type="EMBL" id="FMAI01000023">
    <property type="protein sequence ID" value="SCB54059.1"/>
    <property type="molecule type" value="Genomic_DNA"/>
</dbReference>
<evidence type="ECO:0000313" key="2">
    <source>
        <dbReference type="Proteomes" id="UP000199184"/>
    </source>
</evidence>
<name>A0A1C3XPA4_9BRAD</name>
<evidence type="ECO:0000313" key="1">
    <source>
        <dbReference type="EMBL" id="SCB54059.1"/>
    </source>
</evidence>
<organism evidence="1 2">
    <name type="scientific">Bradyrhizobium shewense</name>
    <dbReference type="NCBI Taxonomy" id="1761772"/>
    <lineage>
        <taxon>Bacteria</taxon>
        <taxon>Pseudomonadati</taxon>
        <taxon>Pseudomonadota</taxon>
        <taxon>Alphaproteobacteria</taxon>
        <taxon>Hyphomicrobiales</taxon>
        <taxon>Nitrobacteraceae</taxon>
        <taxon>Bradyrhizobium</taxon>
    </lineage>
</organism>
<dbReference type="AlphaFoldDB" id="A0A1C3XPA4"/>
<keyword evidence="2" id="KW-1185">Reference proteome</keyword>
<accession>A0A1C3XPA4</accession>